<organism evidence="2 3">
    <name type="scientific">Sinosporangium siamense</name>
    <dbReference type="NCBI Taxonomy" id="1367973"/>
    <lineage>
        <taxon>Bacteria</taxon>
        <taxon>Bacillati</taxon>
        <taxon>Actinomycetota</taxon>
        <taxon>Actinomycetes</taxon>
        <taxon>Streptosporangiales</taxon>
        <taxon>Streptosporangiaceae</taxon>
        <taxon>Sinosporangium</taxon>
    </lineage>
</organism>
<comment type="caution">
    <text evidence="2">The sequence shown here is derived from an EMBL/GenBank/DDBJ whole genome shotgun (WGS) entry which is preliminary data.</text>
</comment>
<evidence type="ECO:0000256" key="1">
    <source>
        <dbReference type="SAM" id="MobiDB-lite"/>
    </source>
</evidence>
<evidence type="ECO:0000313" key="3">
    <source>
        <dbReference type="Proteomes" id="UP000606172"/>
    </source>
</evidence>
<name>A0A919RJ01_9ACTN</name>
<dbReference type="Proteomes" id="UP000606172">
    <property type="component" value="Unassembled WGS sequence"/>
</dbReference>
<keyword evidence="3" id="KW-1185">Reference proteome</keyword>
<accession>A0A919RJ01</accession>
<feature type="compositionally biased region" description="Basic and acidic residues" evidence="1">
    <location>
        <begin position="48"/>
        <end position="60"/>
    </location>
</feature>
<proteinExistence type="predicted"/>
<sequence length="60" mass="6433">MRHGRFAAGPQGRPEDKPPDSPLVATMGDRQALPARRRRQAGKASPTRVDKGAAARDLSV</sequence>
<dbReference type="AlphaFoldDB" id="A0A919RJ01"/>
<reference evidence="2" key="1">
    <citation type="submission" date="2021-01" db="EMBL/GenBank/DDBJ databases">
        <title>Whole genome shotgun sequence of Sinosporangium siamense NBRC 109515.</title>
        <authorList>
            <person name="Komaki H."/>
            <person name="Tamura T."/>
        </authorList>
    </citation>
    <scope>NUCLEOTIDE SEQUENCE</scope>
    <source>
        <strain evidence="2">NBRC 109515</strain>
    </source>
</reference>
<evidence type="ECO:0000313" key="2">
    <source>
        <dbReference type="EMBL" id="GII92876.1"/>
    </source>
</evidence>
<protein>
    <submittedName>
        <fullName evidence="2">Uncharacterized protein</fullName>
    </submittedName>
</protein>
<feature type="region of interest" description="Disordered" evidence="1">
    <location>
        <begin position="1"/>
        <end position="60"/>
    </location>
</feature>
<gene>
    <name evidence="2" type="ORF">Ssi02_31070</name>
</gene>
<dbReference type="EMBL" id="BOOW01000019">
    <property type="protein sequence ID" value="GII92876.1"/>
    <property type="molecule type" value="Genomic_DNA"/>
</dbReference>